<dbReference type="Gene3D" id="3.40.50.2060">
    <property type="match status" value="2"/>
</dbReference>
<name>A0ABQ5K1K7_9EUKA</name>
<dbReference type="EMBL" id="BQXS01012589">
    <property type="protein sequence ID" value="GKT25472.1"/>
    <property type="molecule type" value="Genomic_DNA"/>
</dbReference>
<dbReference type="InterPro" id="IPR043127">
    <property type="entry name" value="Sec-1-like_dom3a"/>
</dbReference>
<dbReference type="Gene3D" id="3.40.50.1910">
    <property type="match status" value="2"/>
</dbReference>
<protein>
    <submittedName>
        <fullName evidence="3">Sec1-like protein like protein</fullName>
    </submittedName>
</protein>
<evidence type="ECO:0000313" key="3">
    <source>
        <dbReference type="EMBL" id="GKT25472.1"/>
    </source>
</evidence>
<proteinExistence type="inferred from homology"/>
<feature type="region of interest" description="Disordered" evidence="2">
    <location>
        <begin position="317"/>
        <end position="336"/>
    </location>
</feature>
<keyword evidence="4" id="KW-1185">Reference proteome</keyword>
<sequence length="820" mass="89589">MTGKNLVLSLRERLSAAIKSVEGVKALILDKSSAKTVSSCMIQKEVVELNVFFNIYLSTLIKSGPKAKLPHLTGIVLIRPDLESVSMLKKELESPKFPSYHIFFSGSPTNASIQTLAQADVKSRVRSVKAKLPHLTGIVLIRPDLESVSMLKKELESPKFPSYHIFFSGSPTNASIQTLAQADVKSRVRSVKVLYSDFTPIMPSLFSLECYYDSRSLRTSTEDVADRLLSVVSCLDCSVGTVRHSMGSAIASDIAHCFIRAAHRDAGIFLEEDKNKHGEPIDIYFVDRKSDPLTPLASDWTFLHTVHEVLGIHGGTVTVDQPATPSSPPSAGGGEMMPPKIVDLPFTCLGDDALTLVRYSHCNIASAFEGISKLATIADTARHDLKSLSKKHDIESLQIAMASVGKVLSDANPANMNVIASNVDKKVTSEHRYEWGSEEQSMCVGDGLQRVIRIFNDLVKKQTGVKTVPYNKVRLGLMLLSRFEDSDSRKMASIKSLRESLTRSPTFCSKFIASCDKKVTSEHRYEGGSEEQSMCVGDGLQRVIRIFNDLVKKQTGVKTVPYNKVRLGLMLLSRFEDSDSRKMASIKSLLESLTRSPTFCSKFIASCGRRVRGVCWEDVEKAAGVVGSGGIGENSQVTHAPRMKRIPHATKTVALIETAQRILLESDEGSVMFQHSPRIQTLAALAVNGLAVARQFPMATLPPSMIMSSPSSSNRSADPLVKQVSGDTSYIMPSRTKKRRVLIFMVGGVCYSEYAAIARLNVAYERIEGGRGSPGAGDIWSKLSTDIPGLCDGNIVIGGNCVVNSRSFLKSIGLREVDQL</sequence>
<reference evidence="3" key="1">
    <citation type="submission" date="2022-03" db="EMBL/GenBank/DDBJ databases">
        <title>Draft genome sequence of Aduncisulcus paluster, a free-living microaerophilic Fornicata.</title>
        <authorList>
            <person name="Yuyama I."/>
            <person name="Kume K."/>
            <person name="Tamura T."/>
            <person name="Inagaki Y."/>
            <person name="Hashimoto T."/>
        </authorList>
    </citation>
    <scope>NUCLEOTIDE SEQUENCE</scope>
    <source>
        <strain evidence="3">NY0171</strain>
    </source>
</reference>
<dbReference type="Gene3D" id="3.90.830.10">
    <property type="entry name" value="Syntaxin Binding Protein 1, Chain A, domain 2"/>
    <property type="match status" value="1"/>
</dbReference>
<accession>A0ABQ5K1K7</accession>
<organism evidence="3 4">
    <name type="scientific">Aduncisulcus paluster</name>
    <dbReference type="NCBI Taxonomy" id="2918883"/>
    <lineage>
        <taxon>Eukaryota</taxon>
        <taxon>Metamonada</taxon>
        <taxon>Carpediemonas-like organisms</taxon>
        <taxon>Aduncisulcus</taxon>
    </lineage>
</organism>
<evidence type="ECO:0000256" key="2">
    <source>
        <dbReference type="SAM" id="MobiDB-lite"/>
    </source>
</evidence>
<gene>
    <name evidence="3" type="ORF">ADUPG1_013049</name>
</gene>
<evidence type="ECO:0000256" key="1">
    <source>
        <dbReference type="ARBA" id="ARBA00009884"/>
    </source>
</evidence>
<dbReference type="InterPro" id="IPR027482">
    <property type="entry name" value="Sec1-like_dom2"/>
</dbReference>
<dbReference type="InterPro" id="IPR001619">
    <property type="entry name" value="Sec1-like"/>
</dbReference>
<dbReference type="Gene3D" id="1.25.40.60">
    <property type="match status" value="1"/>
</dbReference>
<dbReference type="InterPro" id="IPR043154">
    <property type="entry name" value="Sec-1-like_dom1"/>
</dbReference>
<dbReference type="Pfam" id="PF00995">
    <property type="entry name" value="Sec1"/>
    <property type="match status" value="2"/>
</dbReference>
<comment type="caution">
    <text evidence="3">The sequence shown here is derived from an EMBL/GenBank/DDBJ whole genome shotgun (WGS) entry which is preliminary data.</text>
</comment>
<dbReference type="PANTHER" id="PTHR11679">
    <property type="entry name" value="VESICLE PROTEIN SORTING-ASSOCIATED"/>
    <property type="match status" value="1"/>
</dbReference>
<comment type="similarity">
    <text evidence="1">Belongs to the STXBP/unc-18/SEC1 family.</text>
</comment>
<dbReference type="Proteomes" id="UP001057375">
    <property type="component" value="Unassembled WGS sequence"/>
</dbReference>
<dbReference type="InterPro" id="IPR036045">
    <property type="entry name" value="Sec1-like_sf"/>
</dbReference>
<evidence type="ECO:0000313" key="4">
    <source>
        <dbReference type="Proteomes" id="UP001057375"/>
    </source>
</evidence>
<dbReference type="SUPFAM" id="SSF56815">
    <property type="entry name" value="Sec1/munc18-like (SM) proteins"/>
    <property type="match status" value="3"/>
</dbReference>